<feature type="signal peptide" evidence="1">
    <location>
        <begin position="1"/>
        <end position="23"/>
    </location>
</feature>
<dbReference type="InterPro" id="IPR025737">
    <property type="entry name" value="FApF"/>
</dbReference>
<name>A0A1U9VM42_9RALS</name>
<dbReference type="Proteomes" id="UP000189628">
    <property type="component" value="Plasmid unnamed"/>
</dbReference>
<dbReference type="EMBL" id="CP019912">
    <property type="protein sequence ID" value="AQW31749.1"/>
    <property type="molecule type" value="Genomic_DNA"/>
</dbReference>
<proteinExistence type="predicted"/>
<reference evidence="2 3" key="1">
    <citation type="submission" date="2017-02" db="EMBL/GenBank/DDBJ databases">
        <title>Blood Disease Bacterium A2-HR MARDI.</title>
        <authorList>
            <person name="Badrun R."/>
            <person name="Abu Bakar N."/>
            <person name="Laboh R."/>
        </authorList>
    </citation>
    <scope>NUCLEOTIDE SEQUENCE [LARGE SCALE GENOMIC DNA]</scope>
    <source>
        <strain evidence="2 3">A2-HR MARDI</strain>
        <plasmid evidence="3">Plasmid</plasmid>
    </source>
</reference>
<dbReference type="AlphaFoldDB" id="A0A1U9VM42"/>
<keyword evidence="1" id="KW-0732">Signal</keyword>
<dbReference type="Pfam" id="PF13557">
    <property type="entry name" value="Phenol_MetA_deg"/>
    <property type="match status" value="1"/>
</dbReference>
<feature type="chain" id="PRO_5010738419" evidence="1">
    <location>
        <begin position="24"/>
        <end position="298"/>
    </location>
</feature>
<gene>
    <name evidence="2" type="ORF">B0B51_17465</name>
</gene>
<evidence type="ECO:0000313" key="2">
    <source>
        <dbReference type="EMBL" id="AQW31749.1"/>
    </source>
</evidence>
<sequence length="298" mass="31958">MKHNTGRKLKCIAGAVCASVALAASTCAIATEVDPGDYEMFPVGATIGLLYYNYTTTNAYYASGNKALSNFDVQSHVGIARLLHVVRLTDDLTIDPQFLLPFGHISTFGNASALGSTNGVGDLILTAPLKLRLNRANDVLGGTVFITAPTGSYDRNRALNLGGNRWSLDAQAAYIKHITPQWAVDFVGDVIWYGDNTAYGASGSTLHQKTSYSAQAMVRYMPDPGTSIGLGITQLWGGETRVDGISNNDAQRTTRLRLTAAKFVTKTDQVQIQAGTDLSVCNGTRNSLLLGVRYAHIF</sequence>
<evidence type="ECO:0000256" key="1">
    <source>
        <dbReference type="SAM" id="SignalP"/>
    </source>
</evidence>
<evidence type="ECO:0000313" key="3">
    <source>
        <dbReference type="Proteomes" id="UP000189628"/>
    </source>
</evidence>
<protein>
    <submittedName>
        <fullName evidence="2">Phenol degradation protein meta</fullName>
    </submittedName>
</protein>
<organism evidence="2 3">
    <name type="scientific">blood disease bacterium A2-HR MARDI</name>
    <dbReference type="NCBI Taxonomy" id="1944648"/>
    <lineage>
        <taxon>Bacteria</taxon>
        <taxon>Pseudomonadati</taxon>
        <taxon>Pseudomonadota</taxon>
        <taxon>Betaproteobacteria</taxon>
        <taxon>Burkholderiales</taxon>
        <taxon>Burkholderiaceae</taxon>
        <taxon>Ralstonia</taxon>
        <taxon>Ralstonia solanacearum species complex</taxon>
    </lineage>
</organism>
<geneLocation type="plasmid" evidence="2">
    <name>unnamed</name>
</geneLocation>
<accession>A0A1U9VM42</accession>
<dbReference type="RefSeq" id="WP_078223288.1">
    <property type="nucleotide sequence ID" value="NZ_CP019912.1"/>
</dbReference>
<keyword evidence="2" id="KW-0614">Plasmid</keyword>